<organism evidence="7 8">
    <name type="scientific">Penicillium cataractarum</name>
    <dbReference type="NCBI Taxonomy" id="2100454"/>
    <lineage>
        <taxon>Eukaryota</taxon>
        <taxon>Fungi</taxon>
        <taxon>Dikarya</taxon>
        <taxon>Ascomycota</taxon>
        <taxon>Pezizomycotina</taxon>
        <taxon>Eurotiomycetes</taxon>
        <taxon>Eurotiomycetidae</taxon>
        <taxon>Eurotiales</taxon>
        <taxon>Aspergillaceae</taxon>
        <taxon>Penicillium</taxon>
    </lineage>
</organism>
<dbReference type="InterPro" id="IPR002893">
    <property type="entry name" value="Znf_MYND"/>
</dbReference>
<dbReference type="PROSITE" id="PS01360">
    <property type="entry name" value="ZF_MYND_1"/>
    <property type="match status" value="1"/>
</dbReference>
<evidence type="ECO:0000256" key="2">
    <source>
        <dbReference type="ARBA" id="ARBA00022771"/>
    </source>
</evidence>
<feature type="domain" description="MYND-type" evidence="6">
    <location>
        <begin position="12"/>
        <end position="53"/>
    </location>
</feature>
<dbReference type="OrthoDB" id="432970at2759"/>
<evidence type="ECO:0000313" key="8">
    <source>
        <dbReference type="Proteomes" id="UP001147782"/>
    </source>
</evidence>
<evidence type="ECO:0000256" key="5">
    <source>
        <dbReference type="SAM" id="MobiDB-lite"/>
    </source>
</evidence>
<dbReference type="GO" id="GO:0008270">
    <property type="term" value="F:zinc ion binding"/>
    <property type="evidence" value="ECO:0007669"/>
    <property type="project" value="UniProtKB-KW"/>
</dbReference>
<dbReference type="SUPFAM" id="SSF144232">
    <property type="entry name" value="HIT/MYND zinc finger-like"/>
    <property type="match status" value="1"/>
</dbReference>
<name>A0A9W9RZ12_9EURO</name>
<protein>
    <recommendedName>
        <fullName evidence="6">MYND-type domain-containing protein</fullName>
    </recommendedName>
</protein>
<dbReference type="Proteomes" id="UP001147782">
    <property type="component" value="Unassembled WGS sequence"/>
</dbReference>
<dbReference type="AlphaFoldDB" id="A0A9W9RZ12"/>
<dbReference type="Gene3D" id="6.10.140.2220">
    <property type="match status" value="1"/>
</dbReference>
<keyword evidence="3" id="KW-0862">Zinc</keyword>
<dbReference type="PROSITE" id="PS50865">
    <property type="entry name" value="ZF_MYND_2"/>
    <property type="match status" value="1"/>
</dbReference>
<reference evidence="7" key="2">
    <citation type="journal article" date="2023" name="IMA Fungus">
        <title>Comparative genomic study of the Penicillium genus elucidates a diverse pangenome and 15 lateral gene transfer events.</title>
        <authorList>
            <person name="Petersen C."/>
            <person name="Sorensen T."/>
            <person name="Nielsen M.R."/>
            <person name="Sondergaard T.E."/>
            <person name="Sorensen J.L."/>
            <person name="Fitzpatrick D.A."/>
            <person name="Frisvad J.C."/>
            <person name="Nielsen K.L."/>
        </authorList>
    </citation>
    <scope>NUCLEOTIDE SEQUENCE</scope>
    <source>
        <strain evidence="7">IBT 29864</strain>
    </source>
</reference>
<evidence type="ECO:0000259" key="6">
    <source>
        <dbReference type="PROSITE" id="PS50865"/>
    </source>
</evidence>
<sequence>MADTTAPEIDKCKTCNQPAAEGQALKRCGRCKSVLYCSRDCQKADWKLHNTLCASQAQSNAENNADTTLGNQRGAPRGANTPGASRVLEMELENLFDKLFAGTWLHDRPEKDVYKLLIDTYRMRVEDNYCFKGDIDMDSIYGEATDDGESGFRRFLRLVEMQRELLPSWWSPVKANECVALGLSRSEWSCLAYAVEKSDIIEHYGHFMHKQLRMFGEQVYGTPPA</sequence>
<evidence type="ECO:0000313" key="7">
    <source>
        <dbReference type="EMBL" id="KAJ5368988.1"/>
    </source>
</evidence>
<keyword evidence="2 4" id="KW-0863">Zinc-finger</keyword>
<evidence type="ECO:0000256" key="1">
    <source>
        <dbReference type="ARBA" id="ARBA00022723"/>
    </source>
</evidence>
<gene>
    <name evidence="7" type="ORF">N7496_008748</name>
</gene>
<accession>A0A9W9RZ12</accession>
<dbReference type="PANTHER" id="PTHR10237">
    <property type="entry name" value="DEFORMED EPIDERMAL AUTOREGULATORY FACTOR 1 HOMOLOG SUPPRESSIN"/>
    <property type="match status" value="1"/>
</dbReference>
<dbReference type="GeneID" id="81440846"/>
<proteinExistence type="predicted"/>
<dbReference type="EMBL" id="JAPZBS010000007">
    <property type="protein sequence ID" value="KAJ5368988.1"/>
    <property type="molecule type" value="Genomic_DNA"/>
</dbReference>
<evidence type="ECO:0000256" key="4">
    <source>
        <dbReference type="PROSITE-ProRule" id="PRU00134"/>
    </source>
</evidence>
<feature type="region of interest" description="Disordered" evidence="5">
    <location>
        <begin position="60"/>
        <end position="82"/>
    </location>
</feature>
<dbReference type="GO" id="GO:0000981">
    <property type="term" value="F:DNA-binding transcription factor activity, RNA polymerase II-specific"/>
    <property type="evidence" value="ECO:0007669"/>
    <property type="project" value="TreeGrafter"/>
</dbReference>
<dbReference type="RefSeq" id="XP_056553730.1">
    <property type="nucleotide sequence ID" value="XM_056701667.1"/>
</dbReference>
<evidence type="ECO:0000256" key="3">
    <source>
        <dbReference type="ARBA" id="ARBA00022833"/>
    </source>
</evidence>
<dbReference type="GO" id="GO:0005634">
    <property type="term" value="C:nucleus"/>
    <property type="evidence" value="ECO:0007669"/>
    <property type="project" value="TreeGrafter"/>
</dbReference>
<dbReference type="InterPro" id="IPR024119">
    <property type="entry name" value="TF_DEAF-1"/>
</dbReference>
<dbReference type="PANTHER" id="PTHR10237:SF14">
    <property type="entry name" value="MYND-TYPE DOMAIN-CONTAINING PROTEIN"/>
    <property type="match status" value="1"/>
</dbReference>
<keyword evidence="1" id="KW-0479">Metal-binding</keyword>
<comment type="caution">
    <text evidence="7">The sequence shown here is derived from an EMBL/GenBank/DDBJ whole genome shotgun (WGS) entry which is preliminary data.</text>
</comment>
<keyword evidence="8" id="KW-1185">Reference proteome</keyword>
<reference evidence="7" key="1">
    <citation type="submission" date="2022-11" db="EMBL/GenBank/DDBJ databases">
        <authorList>
            <person name="Petersen C."/>
        </authorList>
    </citation>
    <scope>NUCLEOTIDE SEQUENCE</scope>
    <source>
        <strain evidence="7">IBT 29864</strain>
    </source>
</reference>
<dbReference type="Pfam" id="PF01753">
    <property type="entry name" value="zf-MYND"/>
    <property type="match status" value="1"/>
</dbReference>